<proteinExistence type="predicted"/>
<keyword evidence="1" id="KW-0378">Hydrolase</keyword>
<dbReference type="PANTHER" id="PTHR48081">
    <property type="entry name" value="AB HYDROLASE SUPERFAMILY PROTEIN C4A8.06C"/>
    <property type="match status" value="1"/>
</dbReference>
<dbReference type="AlphaFoldDB" id="A0A917BJ65"/>
<dbReference type="SUPFAM" id="SSF53474">
    <property type="entry name" value="alpha/beta-Hydrolases"/>
    <property type="match status" value="1"/>
</dbReference>
<dbReference type="GO" id="GO:0016787">
    <property type="term" value="F:hydrolase activity"/>
    <property type="evidence" value="ECO:0007669"/>
    <property type="project" value="UniProtKB-KW"/>
</dbReference>
<keyword evidence="4" id="KW-1185">Reference proteome</keyword>
<comment type="caution">
    <text evidence="3">The sequence shown here is derived from an EMBL/GenBank/DDBJ whole genome shotgun (WGS) entry which is preliminary data.</text>
</comment>
<protein>
    <recommendedName>
        <fullName evidence="2">Alpha/beta hydrolase fold-3 domain-containing protein</fullName>
    </recommendedName>
</protein>
<evidence type="ECO:0000259" key="2">
    <source>
        <dbReference type="Pfam" id="PF07859"/>
    </source>
</evidence>
<dbReference type="Pfam" id="PF07859">
    <property type="entry name" value="Abhydrolase_3"/>
    <property type="match status" value="1"/>
</dbReference>
<reference evidence="3 4" key="1">
    <citation type="journal article" date="2014" name="Int. J. Syst. Evol. Microbiol.">
        <title>Complete genome sequence of Corynebacterium casei LMG S-19264T (=DSM 44701T), isolated from a smear-ripened cheese.</title>
        <authorList>
            <consortium name="US DOE Joint Genome Institute (JGI-PGF)"/>
            <person name="Walter F."/>
            <person name="Albersmeier A."/>
            <person name="Kalinowski J."/>
            <person name="Ruckert C."/>
        </authorList>
    </citation>
    <scope>NUCLEOTIDE SEQUENCE [LARGE SCALE GENOMIC DNA]</scope>
    <source>
        <strain evidence="3 4">CGMCC 1.12976</strain>
    </source>
</reference>
<sequence>MSTYALDDELVAAAAALPTFDRADVAEARRIYASRFAAAAGPASSASTSDATGSESADRDGVTIERRSVAAVDGWMIALRIYRPQTRTNRAAVYHVHGGGFMMGDLEMSDHRNREIATEVGSIVVSVDYRLAPEWPFPTPLDDVFAGLVWVHEHADDLDIDPASIVLHGVSAGGALVAATALLARDRGGPPVAFQFLASPVLDDRLTSDSSRRFTDTPALTRHDIEVCWSLYLHGRFEGVDGAVATSWRENAETPAPYAAPARASDLRGLPSTYISVAEFDPLRDDGIAYADALLAAGIPTELHLFPGTYHGSSVIREPAISRRERLEEIHVLRRAANPTRRPIEGEEPHA</sequence>
<dbReference type="EMBL" id="BMGP01000010">
    <property type="protein sequence ID" value="GGF41722.1"/>
    <property type="molecule type" value="Genomic_DNA"/>
</dbReference>
<organism evidence="3 4">
    <name type="scientific">Subtercola lobariae</name>
    <dbReference type="NCBI Taxonomy" id="1588641"/>
    <lineage>
        <taxon>Bacteria</taxon>
        <taxon>Bacillati</taxon>
        <taxon>Actinomycetota</taxon>
        <taxon>Actinomycetes</taxon>
        <taxon>Micrococcales</taxon>
        <taxon>Microbacteriaceae</taxon>
        <taxon>Subtercola</taxon>
    </lineage>
</organism>
<dbReference type="InterPro" id="IPR029058">
    <property type="entry name" value="AB_hydrolase_fold"/>
</dbReference>
<feature type="domain" description="Alpha/beta hydrolase fold-3" evidence="2">
    <location>
        <begin position="94"/>
        <end position="312"/>
    </location>
</feature>
<evidence type="ECO:0000256" key="1">
    <source>
        <dbReference type="ARBA" id="ARBA00022801"/>
    </source>
</evidence>
<gene>
    <name evidence="3" type="ORF">GCM10011399_38020</name>
</gene>
<accession>A0A917BJ65</accession>
<dbReference type="InterPro" id="IPR013094">
    <property type="entry name" value="AB_hydrolase_3"/>
</dbReference>
<dbReference type="PANTHER" id="PTHR48081:SF8">
    <property type="entry name" value="ALPHA_BETA HYDROLASE FOLD-3 DOMAIN-CONTAINING PROTEIN-RELATED"/>
    <property type="match status" value="1"/>
</dbReference>
<dbReference type="InterPro" id="IPR050300">
    <property type="entry name" value="GDXG_lipolytic_enzyme"/>
</dbReference>
<dbReference type="Proteomes" id="UP000598775">
    <property type="component" value="Unassembled WGS sequence"/>
</dbReference>
<name>A0A917BJ65_9MICO</name>
<dbReference type="RefSeq" id="WP_203586072.1">
    <property type="nucleotide sequence ID" value="NZ_BMGP01000010.1"/>
</dbReference>
<dbReference type="Gene3D" id="3.40.50.1820">
    <property type="entry name" value="alpha/beta hydrolase"/>
    <property type="match status" value="1"/>
</dbReference>
<evidence type="ECO:0000313" key="4">
    <source>
        <dbReference type="Proteomes" id="UP000598775"/>
    </source>
</evidence>
<evidence type="ECO:0000313" key="3">
    <source>
        <dbReference type="EMBL" id="GGF41722.1"/>
    </source>
</evidence>